<protein>
    <recommendedName>
        <fullName evidence="5">PI3K/PI4K catalytic domain-containing protein</fullName>
    </recommendedName>
</protein>
<evidence type="ECO:0008006" key="5">
    <source>
        <dbReference type="Google" id="ProtNLM"/>
    </source>
</evidence>
<reference evidence="3 4" key="1">
    <citation type="submission" date="2011-10" db="EMBL/GenBank/DDBJ databases">
        <authorList>
            <person name="Genoscope - CEA"/>
        </authorList>
    </citation>
    <scope>NUCLEOTIDE SEQUENCE [LARGE SCALE GENOMIC DNA]</scope>
    <source>
        <strain evidence="3 4">RCC 1105</strain>
    </source>
</reference>
<evidence type="ECO:0000313" key="4">
    <source>
        <dbReference type="Proteomes" id="UP000198341"/>
    </source>
</evidence>
<feature type="compositionally biased region" description="Basic residues" evidence="1">
    <location>
        <begin position="74"/>
        <end position="98"/>
    </location>
</feature>
<feature type="compositionally biased region" description="Low complexity" evidence="1">
    <location>
        <begin position="55"/>
        <end position="67"/>
    </location>
</feature>
<feature type="compositionally biased region" description="Low complexity" evidence="1">
    <location>
        <begin position="141"/>
        <end position="164"/>
    </location>
</feature>
<dbReference type="GeneID" id="19017108"/>
<feature type="signal peptide" evidence="2">
    <location>
        <begin position="1"/>
        <end position="25"/>
    </location>
</feature>
<dbReference type="KEGG" id="bpg:Bathy03g05710"/>
<evidence type="ECO:0000256" key="1">
    <source>
        <dbReference type="SAM" id="MobiDB-lite"/>
    </source>
</evidence>
<dbReference type="RefSeq" id="XP_007514452.1">
    <property type="nucleotide sequence ID" value="XM_007514390.1"/>
</dbReference>
<feature type="chain" id="PRO_5003917323" description="PI3K/PI4K catalytic domain-containing protein" evidence="2">
    <location>
        <begin position="26"/>
        <end position="610"/>
    </location>
</feature>
<proteinExistence type="predicted"/>
<evidence type="ECO:0000256" key="2">
    <source>
        <dbReference type="SAM" id="SignalP"/>
    </source>
</evidence>
<dbReference type="EMBL" id="FO082276">
    <property type="protein sequence ID" value="CCO15889.1"/>
    <property type="molecule type" value="Genomic_DNA"/>
</dbReference>
<feature type="compositionally biased region" description="Basic and acidic residues" evidence="1">
    <location>
        <begin position="99"/>
        <end position="112"/>
    </location>
</feature>
<keyword evidence="4" id="KW-1185">Reference proteome</keyword>
<dbReference type="AlphaFoldDB" id="K8ED32"/>
<name>K8ED32_9CHLO</name>
<accession>K8ED32</accession>
<sequence>MRRSLRLFCIIPFFLLFALPPTVHASLKAPRRVSSSPHILKPGEEDAFLESQLKSSSSVTPSSTPTSGDDDRHHHQQHKHHTHEHAHRIVKKEHHKRAASHEWTDSSKEVDTKTLTATVKSSEERPHVGVYGATSSIKTASSSSSSSSSSPSPSSSPSSSSSSSLDLSPEISPLPAPNFPLPFCAECDGCAVDWTKASISANSVNQVCAGTAPCSGCDDVILRRINGTYALKNEKRQKYKVKREVGASAATVLRADYVNKDVGESFDASGELLSLPFVKFPCIPGLPRHNRKCARQHIEDEKGKDLLSIRNVESVQKLSDFCGLENVASRAWSAKVKSTAPAGIPIDPWSVHPESVAVDQLGAFTSPAAGIGLNSICQIANSDSDVAHIIDSVPSEQIVRAALYEFIFCSGDRHTQNVFIDDDARVKLIDNDNLLGWQVYDEQRNRLCAISSLFLPGNLESWRVRESAECAGKLGSLDYRCHVNANAQIKLPRRTKQCLEHFKSTSVDELVEQFGIVHNVFARTLKQRSIDLLDSGLPKALENAMKTEHEIAKEKSDIFHPELNWDEMTQQQRQGMVAVRDSFWRRIEPPNCAGVPMGGRWDNAVEDLRA</sequence>
<keyword evidence="2" id="KW-0732">Signal</keyword>
<feature type="region of interest" description="Disordered" evidence="1">
    <location>
        <begin position="51"/>
        <end position="171"/>
    </location>
</feature>
<dbReference type="OrthoDB" id="498415at2759"/>
<evidence type="ECO:0000313" key="3">
    <source>
        <dbReference type="EMBL" id="CCO15889.1"/>
    </source>
</evidence>
<dbReference type="Proteomes" id="UP000198341">
    <property type="component" value="Chromosome 3"/>
</dbReference>
<organism evidence="3 4">
    <name type="scientific">Bathycoccus prasinos</name>
    <dbReference type="NCBI Taxonomy" id="41875"/>
    <lineage>
        <taxon>Eukaryota</taxon>
        <taxon>Viridiplantae</taxon>
        <taxon>Chlorophyta</taxon>
        <taxon>Mamiellophyceae</taxon>
        <taxon>Mamiellales</taxon>
        <taxon>Bathycoccaceae</taxon>
        <taxon>Bathycoccus</taxon>
    </lineage>
</organism>
<gene>
    <name evidence="3" type="ORF">Bathy03g05710</name>
</gene>